<feature type="region of interest" description="Disordered" evidence="1">
    <location>
        <begin position="42"/>
        <end position="62"/>
    </location>
</feature>
<evidence type="ECO:0000313" key="2">
    <source>
        <dbReference type="EMBL" id="KJR85443.1"/>
    </source>
</evidence>
<dbReference type="VEuPathDB" id="FungiDB:SPSK_10093"/>
<dbReference type="GeneID" id="27671926"/>
<dbReference type="AlphaFoldDB" id="A0A0F2M6X4"/>
<protein>
    <submittedName>
        <fullName evidence="2">Uncharacterized protein</fullName>
    </submittedName>
</protein>
<accession>A0A0F2M6X4</accession>
<dbReference type="RefSeq" id="XP_016588119.1">
    <property type="nucleotide sequence ID" value="XM_016736649.1"/>
</dbReference>
<dbReference type="KEGG" id="ssck:SPSK_10093"/>
<comment type="caution">
    <text evidence="2">The sequence shown here is derived from an EMBL/GenBank/DDBJ whole genome shotgun (WGS) entry which is preliminary data.</text>
</comment>
<proteinExistence type="predicted"/>
<feature type="compositionally biased region" description="Basic and acidic residues" evidence="1">
    <location>
        <begin position="47"/>
        <end position="59"/>
    </location>
</feature>
<organism evidence="2 3">
    <name type="scientific">Sporothrix schenckii 1099-18</name>
    <dbReference type="NCBI Taxonomy" id="1397361"/>
    <lineage>
        <taxon>Eukaryota</taxon>
        <taxon>Fungi</taxon>
        <taxon>Dikarya</taxon>
        <taxon>Ascomycota</taxon>
        <taxon>Pezizomycotina</taxon>
        <taxon>Sordariomycetes</taxon>
        <taxon>Sordariomycetidae</taxon>
        <taxon>Ophiostomatales</taxon>
        <taxon>Ophiostomataceae</taxon>
        <taxon>Sporothrix</taxon>
    </lineage>
</organism>
<reference evidence="2 3" key="2">
    <citation type="journal article" date="2015" name="Eukaryot. Cell">
        <title>Asexual propagation of a virulent clone complex in a human and feline outbreak of sporotrichosis.</title>
        <authorList>
            <person name="Teixeira Mde M."/>
            <person name="Rodrigues A.M."/>
            <person name="Tsui C.K."/>
            <person name="de Almeida L.G."/>
            <person name="Van Diepeningen A.D."/>
            <person name="van den Ende B.G."/>
            <person name="Fernandes G.F."/>
            <person name="Kano R."/>
            <person name="Hamelin R.C."/>
            <person name="Lopes-Bezerra L.M."/>
            <person name="Vasconcelos A.T."/>
            <person name="de Hoog S."/>
            <person name="de Camargo Z.P."/>
            <person name="Felipe M.S."/>
        </authorList>
    </citation>
    <scope>NUCLEOTIDE SEQUENCE [LARGE SCALE GENOMIC DNA]</scope>
    <source>
        <strain evidence="2 3">1099-18</strain>
    </source>
</reference>
<sequence length="107" mass="11680">MRSARELEHQNRPPPLIFKTACGQVVCCAAASQLLFLGSRHNTGTLKPEEHPQKGEMRGTKNQMTCGRKGIRAPFIFSPPFLRIVSLSQKRFVISMTVGEVGGGAKG</sequence>
<name>A0A0F2M6X4_SPOSC</name>
<evidence type="ECO:0000313" key="3">
    <source>
        <dbReference type="Proteomes" id="UP000033710"/>
    </source>
</evidence>
<dbReference type="Proteomes" id="UP000033710">
    <property type="component" value="Unassembled WGS sequence"/>
</dbReference>
<reference evidence="2 3" key="1">
    <citation type="journal article" date="2014" name="BMC Genomics">
        <title>Comparative genomics of the major fungal agents of human and animal Sporotrichosis: Sporothrix schenckii and Sporothrix brasiliensis.</title>
        <authorList>
            <person name="Teixeira M.M."/>
            <person name="de Almeida L.G."/>
            <person name="Kubitschek-Barreira P."/>
            <person name="Alves F.L."/>
            <person name="Kioshima E.S."/>
            <person name="Abadio A.K."/>
            <person name="Fernandes L."/>
            <person name="Derengowski L.S."/>
            <person name="Ferreira K.S."/>
            <person name="Souza R.C."/>
            <person name="Ruiz J.C."/>
            <person name="de Andrade N.C."/>
            <person name="Paes H.C."/>
            <person name="Nicola A.M."/>
            <person name="Albuquerque P."/>
            <person name="Gerber A.L."/>
            <person name="Martins V.P."/>
            <person name="Peconick L.D."/>
            <person name="Neto A.V."/>
            <person name="Chaucanez C.B."/>
            <person name="Silva P.A."/>
            <person name="Cunha O.L."/>
            <person name="de Oliveira F.F."/>
            <person name="dos Santos T.C."/>
            <person name="Barros A.L."/>
            <person name="Soares M.A."/>
            <person name="de Oliveira L.M."/>
            <person name="Marini M.M."/>
            <person name="Villalobos-Duno H."/>
            <person name="Cunha M.M."/>
            <person name="de Hoog S."/>
            <person name="da Silveira J.F."/>
            <person name="Henrissat B."/>
            <person name="Nino-Vega G.A."/>
            <person name="Cisalpino P.S."/>
            <person name="Mora-Montes H.M."/>
            <person name="Almeida S.R."/>
            <person name="Stajich J.E."/>
            <person name="Lopes-Bezerra L.M."/>
            <person name="Vasconcelos A.T."/>
            <person name="Felipe M.S."/>
        </authorList>
    </citation>
    <scope>NUCLEOTIDE SEQUENCE [LARGE SCALE GENOMIC DNA]</scope>
    <source>
        <strain evidence="2 3">1099-18</strain>
    </source>
</reference>
<dbReference type="EMBL" id="AXCR01000007">
    <property type="protein sequence ID" value="KJR85443.1"/>
    <property type="molecule type" value="Genomic_DNA"/>
</dbReference>
<evidence type="ECO:0000256" key="1">
    <source>
        <dbReference type="SAM" id="MobiDB-lite"/>
    </source>
</evidence>
<gene>
    <name evidence="2" type="ORF">SPSK_10093</name>
</gene>